<feature type="transmembrane region" description="Helical" evidence="2">
    <location>
        <begin position="465"/>
        <end position="482"/>
    </location>
</feature>
<keyword evidence="1" id="KW-0175">Coiled coil</keyword>
<feature type="transmembrane region" description="Helical" evidence="2">
    <location>
        <begin position="203"/>
        <end position="221"/>
    </location>
</feature>
<feature type="transmembrane region" description="Helical" evidence="2">
    <location>
        <begin position="12"/>
        <end position="35"/>
    </location>
</feature>
<feature type="transmembrane region" description="Helical" evidence="2">
    <location>
        <begin position="172"/>
        <end position="191"/>
    </location>
</feature>
<gene>
    <name evidence="3" type="ORF">IG3_04629</name>
</gene>
<dbReference type="Pfam" id="PF13425">
    <property type="entry name" value="O-antigen_lig"/>
    <property type="match status" value="1"/>
</dbReference>
<evidence type="ECO:0000256" key="2">
    <source>
        <dbReference type="SAM" id="Phobius"/>
    </source>
</evidence>
<dbReference type="AlphaFoldDB" id="J9BH07"/>
<feature type="transmembrane region" description="Helical" evidence="2">
    <location>
        <begin position="71"/>
        <end position="90"/>
    </location>
</feature>
<proteinExistence type="predicted"/>
<feature type="transmembrane region" description="Helical" evidence="2">
    <location>
        <begin position="41"/>
        <end position="59"/>
    </location>
</feature>
<dbReference type="InterPro" id="IPR049504">
    <property type="entry name" value="O-antigen_lig"/>
</dbReference>
<feature type="transmembrane region" description="Helical" evidence="2">
    <location>
        <begin position="102"/>
        <end position="121"/>
    </location>
</feature>
<keyword evidence="2" id="KW-0812">Transmembrane</keyword>
<evidence type="ECO:0000256" key="1">
    <source>
        <dbReference type="SAM" id="Coils"/>
    </source>
</evidence>
<reference evidence="3 4" key="1">
    <citation type="submission" date="2012-04" db="EMBL/GenBank/DDBJ databases">
        <title>The Genome Sequence of Bacillus cereus HuA2-1.</title>
        <authorList>
            <consortium name="The Broad Institute Genome Sequencing Platform"/>
            <consortium name="The Broad Institute Genome Sequencing Center for Infectious Disease"/>
            <person name="Feldgarden M."/>
            <person name="Van der Auwera G.A."/>
            <person name="Mahillon J."/>
            <person name="Duprez V."/>
            <person name="Timmery S."/>
            <person name="Mattelet C."/>
            <person name="Dierick K."/>
            <person name="Sun M."/>
            <person name="Yu Z."/>
            <person name="Zhu L."/>
            <person name="Hu X."/>
            <person name="Shank E.B."/>
            <person name="Swiecicka I."/>
            <person name="Hansen B.M."/>
            <person name="Andrup L."/>
            <person name="Young S.K."/>
            <person name="Zeng Q."/>
            <person name="Gargeya S."/>
            <person name="Fitzgerald M."/>
            <person name="Haas B."/>
            <person name="Abouelleil A."/>
            <person name="Alvarado L."/>
            <person name="Arachchi H.M."/>
            <person name="Berlin A."/>
            <person name="Chapman S.B."/>
            <person name="Goldberg J."/>
            <person name="Griggs A."/>
            <person name="Gujja S."/>
            <person name="Hansen M."/>
            <person name="Howarth C."/>
            <person name="Imamovic A."/>
            <person name="Larimer J."/>
            <person name="McCowen C."/>
            <person name="Montmayeur A."/>
            <person name="Murphy C."/>
            <person name="Neiman D."/>
            <person name="Pearson M."/>
            <person name="Priest M."/>
            <person name="Roberts A."/>
            <person name="Saif S."/>
            <person name="Shea T."/>
            <person name="Sisk P."/>
            <person name="Sykes S."/>
            <person name="Wortman J."/>
            <person name="Nusbaum C."/>
            <person name="Birren B."/>
        </authorList>
    </citation>
    <scope>NUCLEOTIDE SEQUENCE [LARGE SCALE GENOMIC DNA]</scope>
    <source>
        <strain evidence="3 4">HuA2-1</strain>
    </source>
</reference>
<feature type="transmembrane region" description="Helical" evidence="2">
    <location>
        <begin position="133"/>
        <end position="152"/>
    </location>
</feature>
<feature type="transmembrane region" description="Helical" evidence="2">
    <location>
        <begin position="227"/>
        <end position="245"/>
    </location>
</feature>
<evidence type="ECO:0000313" key="3">
    <source>
        <dbReference type="EMBL" id="EJV78039.1"/>
    </source>
</evidence>
<dbReference type="PATRIC" id="fig|1053201.3.peg.4725"/>
<feature type="transmembrane region" description="Helical" evidence="2">
    <location>
        <begin position="404"/>
        <end position="427"/>
    </location>
</feature>
<dbReference type="RefSeq" id="WP_002138950.1">
    <property type="nucleotide sequence ID" value="NZ_JH804673.1"/>
</dbReference>
<sequence length="483" mass="54581">MLANQARVRFEHFLLFFIILQPVLDLLTSLSIVLLKSNATVGILVRFLIMAVGGIYILIQAKEKENRKFLIYLILLAVVLGMGFINNKLVKNPIVLGEEVKFVAKALYIYIMLGSYILALKSLKKKVNISDKVRNSIVYSTLIINAIMVISISTSTDFGSYQWMKVGSRGWFYAGNELGSILAIIFPIVVLYSIQKTKSVKHVLYWIPSLLMIYSLIQVGTKVGMGSIGATLGAAIGIIVLQLLFDRRNPNKRSLVLNGLIAIVLLAGVVGTFKMTPLAQNMGIHNNYLSEQNVAQQGQKEKEIKEKIKKEEKQHKVVKPEEKAKVEAEVKKELEKEQKKENQENLIFSGRQVYEERHKQFFKEAPTSQKLLGMGYAGNYKYNEQKQPDPKLIEMDFHDWFYDFGIIGFALMMIPFIYYGVRILLAFVTRFKEIFNVKYGMITASLLLALGIAYIAGHILTAPGVGIYFVVVLAYLIVDLEIE</sequence>
<dbReference type="EMBL" id="AHDV01000035">
    <property type="protein sequence ID" value="EJV78039.1"/>
    <property type="molecule type" value="Genomic_DNA"/>
</dbReference>
<feature type="transmembrane region" description="Helical" evidence="2">
    <location>
        <begin position="254"/>
        <end position="273"/>
    </location>
</feature>
<dbReference type="HOGENOM" id="CLU_045522_1_0_9"/>
<dbReference type="Proteomes" id="UP000004136">
    <property type="component" value="Unassembled WGS sequence"/>
</dbReference>
<dbReference type="OrthoDB" id="2281244at2"/>
<keyword evidence="2" id="KW-0472">Membrane</keyword>
<keyword evidence="2" id="KW-1133">Transmembrane helix</keyword>
<accession>J9BH07</accession>
<organism evidence="3 4">
    <name type="scientific">Bacillus cereus HuA2-1</name>
    <dbReference type="NCBI Taxonomy" id="1053201"/>
    <lineage>
        <taxon>Bacteria</taxon>
        <taxon>Bacillati</taxon>
        <taxon>Bacillota</taxon>
        <taxon>Bacilli</taxon>
        <taxon>Bacillales</taxon>
        <taxon>Bacillaceae</taxon>
        <taxon>Bacillus</taxon>
        <taxon>Bacillus cereus group</taxon>
    </lineage>
</organism>
<comment type="caution">
    <text evidence="3">The sequence shown here is derived from an EMBL/GenBank/DDBJ whole genome shotgun (WGS) entry which is preliminary data.</text>
</comment>
<feature type="coiled-coil region" evidence="1">
    <location>
        <begin position="294"/>
        <end position="345"/>
    </location>
</feature>
<name>J9BH07_BACCE</name>
<protein>
    <submittedName>
        <fullName evidence="3">Uncharacterized protein</fullName>
    </submittedName>
</protein>
<evidence type="ECO:0000313" key="4">
    <source>
        <dbReference type="Proteomes" id="UP000004136"/>
    </source>
</evidence>
<feature type="transmembrane region" description="Helical" evidence="2">
    <location>
        <begin position="439"/>
        <end position="459"/>
    </location>
</feature>